<feature type="region of interest" description="Disordered" evidence="1">
    <location>
        <begin position="189"/>
        <end position="212"/>
    </location>
</feature>
<evidence type="ECO:0000256" key="1">
    <source>
        <dbReference type="SAM" id="MobiDB-lite"/>
    </source>
</evidence>
<comment type="caution">
    <text evidence="2">The sequence shown here is derived from an EMBL/GenBank/DDBJ whole genome shotgun (WGS) entry which is preliminary data.</text>
</comment>
<proteinExistence type="predicted"/>
<dbReference type="EMBL" id="JASCZI010244733">
    <property type="protein sequence ID" value="MED6214331.1"/>
    <property type="molecule type" value="Genomic_DNA"/>
</dbReference>
<keyword evidence="3" id="KW-1185">Reference proteome</keyword>
<name>A0ABU6YXX1_9FABA</name>
<accession>A0ABU6YXX1</accession>
<feature type="compositionally biased region" description="Polar residues" evidence="1">
    <location>
        <begin position="200"/>
        <end position="212"/>
    </location>
</feature>
<evidence type="ECO:0000313" key="2">
    <source>
        <dbReference type="EMBL" id="MED6214331.1"/>
    </source>
</evidence>
<protein>
    <submittedName>
        <fullName evidence="2">Uncharacterized protein</fullName>
    </submittedName>
</protein>
<gene>
    <name evidence="2" type="ORF">PIB30_102028</name>
</gene>
<evidence type="ECO:0000313" key="3">
    <source>
        <dbReference type="Proteomes" id="UP001341840"/>
    </source>
</evidence>
<sequence>MNTSERNTVKKGVMEVETVNALMAELSAMNKKFEKLEASAVSTQASCGLYGGPHENHNCSLLQDDQYAAAQVNYVGNQPRPPYNDPTPTLTISVGEITPTSVGEVIKDSKGNGTTTTLKDNPHSLHLNLLQSNRNQGEALKKVEVQVGDLAKQLQQLQHKASNAFPGNTIVNPNAECKPVNAVMVEEAPTQEEKVGGRNHTLSSSSKAEIIK</sequence>
<dbReference type="Proteomes" id="UP001341840">
    <property type="component" value="Unassembled WGS sequence"/>
</dbReference>
<reference evidence="2 3" key="1">
    <citation type="journal article" date="2023" name="Plants (Basel)">
        <title>Bridging the Gap: Combining Genomics and Transcriptomics Approaches to Understand Stylosanthes scabra, an Orphan Legume from the Brazilian Caatinga.</title>
        <authorList>
            <person name="Ferreira-Neto J.R.C."/>
            <person name="da Silva M.D."/>
            <person name="Binneck E."/>
            <person name="de Melo N.F."/>
            <person name="da Silva R.H."/>
            <person name="de Melo A.L.T.M."/>
            <person name="Pandolfi V."/>
            <person name="Bustamante F.O."/>
            <person name="Brasileiro-Vidal A.C."/>
            <person name="Benko-Iseppon A.M."/>
        </authorList>
    </citation>
    <scope>NUCLEOTIDE SEQUENCE [LARGE SCALE GENOMIC DNA]</scope>
    <source>
        <tissue evidence="2">Leaves</tissue>
    </source>
</reference>
<organism evidence="2 3">
    <name type="scientific">Stylosanthes scabra</name>
    <dbReference type="NCBI Taxonomy" id="79078"/>
    <lineage>
        <taxon>Eukaryota</taxon>
        <taxon>Viridiplantae</taxon>
        <taxon>Streptophyta</taxon>
        <taxon>Embryophyta</taxon>
        <taxon>Tracheophyta</taxon>
        <taxon>Spermatophyta</taxon>
        <taxon>Magnoliopsida</taxon>
        <taxon>eudicotyledons</taxon>
        <taxon>Gunneridae</taxon>
        <taxon>Pentapetalae</taxon>
        <taxon>rosids</taxon>
        <taxon>fabids</taxon>
        <taxon>Fabales</taxon>
        <taxon>Fabaceae</taxon>
        <taxon>Papilionoideae</taxon>
        <taxon>50 kb inversion clade</taxon>
        <taxon>dalbergioids sensu lato</taxon>
        <taxon>Dalbergieae</taxon>
        <taxon>Pterocarpus clade</taxon>
        <taxon>Stylosanthes</taxon>
    </lineage>
</organism>